<dbReference type="InterPro" id="IPR009019">
    <property type="entry name" value="KH_sf_prok-type"/>
</dbReference>
<gene>
    <name evidence="6" type="primary">nusA</name>
    <name evidence="9" type="ORF">EYM_07070</name>
</gene>
<evidence type="ECO:0000313" key="10">
    <source>
        <dbReference type="Proteomes" id="UP000060778"/>
    </source>
</evidence>
<organism evidence="9 10">
    <name type="scientific">Ignicoccus islandicus DSM 13165</name>
    <dbReference type="NCBI Taxonomy" id="940295"/>
    <lineage>
        <taxon>Archaea</taxon>
        <taxon>Thermoproteota</taxon>
        <taxon>Thermoprotei</taxon>
        <taxon>Desulfurococcales</taxon>
        <taxon>Desulfurococcaceae</taxon>
        <taxon>Ignicoccus</taxon>
    </lineage>
</organism>
<dbReference type="HAMAP" id="MF_00945_A">
    <property type="entry name" value="NusA_A"/>
    <property type="match status" value="1"/>
</dbReference>
<keyword evidence="1 6" id="KW-0806">Transcription termination</keyword>
<dbReference type="InterPro" id="IPR030842">
    <property type="entry name" value="TF_NusA_bacterial"/>
</dbReference>
<dbReference type="InterPro" id="IPR004044">
    <property type="entry name" value="KH_dom_type_2"/>
</dbReference>
<keyword evidence="3" id="KW-0694">RNA-binding</keyword>
<dbReference type="InterPro" id="IPR058582">
    <property type="entry name" value="KH_NusA_2nd"/>
</dbReference>
<proteinExistence type="inferred from homology"/>
<dbReference type="PATRIC" id="fig|940295.4.peg.1373"/>
<accession>A0A0U2VD53</accession>
<evidence type="ECO:0000259" key="8">
    <source>
        <dbReference type="Pfam" id="PF26594"/>
    </source>
</evidence>
<dbReference type="CDD" id="cd22531">
    <property type="entry name" value="KH-II_NusA_arch_rpt2"/>
    <property type="match status" value="1"/>
</dbReference>
<dbReference type="EMBL" id="CP006867">
    <property type="protein sequence ID" value="ALU12002.1"/>
    <property type="molecule type" value="Genomic_DNA"/>
</dbReference>
<protein>
    <recommendedName>
        <fullName evidence="6">Probable transcription termination protein NusA</fullName>
    </recommendedName>
</protein>
<dbReference type="InterPro" id="IPR010212">
    <property type="entry name" value="NusA_arc"/>
</dbReference>
<dbReference type="Proteomes" id="UP000060778">
    <property type="component" value="Chromosome"/>
</dbReference>
<dbReference type="PANTHER" id="PTHR22648:SF0">
    <property type="entry name" value="TRANSCRIPTION TERMINATION_ANTITERMINATION PROTEIN NUSA"/>
    <property type="match status" value="1"/>
</dbReference>
<keyword evidence="10" id="KW-1185">Reference proteome</keyword>
<evidence type="ECO:0000256" key="3">
    <source>
        <dbReference type="ARBA" id="ARBA00022884"/>
    </source>
</evidence>
<dbReference type="Gene3D" id="3.30.300.20">
    <property type="match status" value="2"/>
</dbReference>
<dbReference type="OrthoDB" id="4116at2157"/>
<comment type="subcellular location">
    <subcellularLocation>
        <location evidence="6">Cytoplasm</location>
    </subcellularLocation>
</comment>
<dbReference type="KEGG" id="iis:EYM_07070"/>
<dbReference type="RefSeq" id="WP_075050366.1">
    <property type="nucleotide sequence ID" value="NZ_CP006867.1"/>
</dbReference>
<dbReference type="InterPro" id="IPR015946">
    <property type="entry name" value="KH_dom-like_a/b"/>
</dbReference>
<evidence type="ECO:0000256" key="2">
    <source>
        <dbReference type="ARBA" id="ARBA00022490"/>
    </source>
</evidence>
<reference evidence="9 10" key="1">
    <citation type="submission" date="2013-11" db="EMBL/GenBank/DDBJ databases">
        <title>Comparative genomics of Ignicoccus.</title>
        <authorList>
            <person name="Podar M."/>
        </authorList>
    </citation>
    <scope>NUCLEOTIDE SEQUENCE [LARGE SCALE GENOMIC DNA]</scope>
    <source>
        <strain evidence="9 10">DSM 13165</strain>
    </source>
</reference>
<comment type="similarity">
    <text evidence="6">Belongs to the NusA family.</text>
</comment>
<dbReference type="Pfam" id="PF07650">
    <property type="entry name" value="KH_2"/>
    <property type="match status" value="1"/>
</dbReference>
<keyword evidence="9" id="KW-0648">Protein biosynthesis</keyword>
<dbReference type="GO" id="GO:0006353">
    <property type="term" value="P:DNA-templated transcription termination"/>
    <property type="evidence" value="ECO:0007669"/>
    <property type="project" value="UniProtKB-UniRule"/>
</dbReference>
<dbReference type="AlphaFoldDB" id="A0A0U2VD53"/>
<comment type="function">
    <text evidence="6">Participates in transcription termination.</text>
</comment>
<keyword evidence="4 6" id="KW-0805">Transcription regulation</keyword>
<evidence type="ECO:0000256" key="1">
    <source>
        <dbReference type="ARBA" id="ARBA00022472"/>
    </source>
</evidence>
<dbReference type="SUPFAM" id="SSF54814">
    <property type="entry name" value="Prokaryotic type KH domain (KH-domain type II)"/>
    <property type="match status" value="2"/>
</dbReference>
<feature type="domain" description="NusA-like second KH" evidence="8">
    <location>
        <begin position="79"/>
        <end position="139"/>
    </location>
</feature>
<dbReference type="Pfam" id="PF26594">
    <property type="entry name" value="KH_NusA_2nd"/>
    <property type="match status" value="1"/>
</dbReference>
<dbReference type="STRING" id="940295.EYM_07070"/>
<evidence type="ECO:0000256" key="6">
    <source>
        <dbReference type="HAMAP-Rule" id="MF_00945"/>
    </source>
</evidence>
<dbReference type="GO" id="GO:0031564">
    <property type="term" value="P:transcription antitermination"/>
    <property type="evidence" value="ECO:0007669"/>
    <property type="project" value="InterPro"/>
</dbReference>
<dbReference type="GO" id="GO:0003746">
    <property type="term" value="F:translation elongation factor activity"/>
    <property type="evidence" value="ECO:0007669"/>
    <property type="project" value="UniProtKB-KW"/>
</dbReference>
<dbReference type="NCBIfam" id="TIGR01952">
    <property type="entry name" value="nusA_arch"/>
    <property type="match status" value="1"/>
</dbReference>
<dbReference type="GeneID" id="30680786"/>
<dbReference type="GO" id="GO:0003723">
    <property type="term" value="F:RNA binding"/>
    <property type="evidence" value="ECO:0007669"/>
    <property type="project" value="UniProtKB-KW"/>
</dbReference>
<name>A0A0U2VD53_9CREN</name>
<dbReference type="GO" id="GO:0005829">
    <property type="term" value="C:cytosol"/>
    <property type="evidence" value="ECO:0007669"/>
    <property type="project" value="TreeGrafter"/>
</dbReference>
<evidence type="ECO:0000259" key="7">
    <source>
        <dbReference type="Pfam" id="PF07650"/>
    </source>
</evidence>
<keyword evidence="5 6" id="KW-0804">Transcription</keyword>
<evidence type="ECO:0000256" key="5">
    <source>
        <dbReference type="ARBA" id="ARBA00023163"/>
    </source>
</evidence>
<dbReference type="PANTHER" id="PTHR22648">
    <property type="entry name" value="TRANSCRIPTION TERMINATION FACTOR NUSA"/>
    <property type="match status" value="1"/>
</dbReference>
<evidence type="ECO:0000256" key="4">
    <source>
        <dbReference type="ARBA" id="ARBA00023015"/>
    </source>
</evidence>
<evidence type="ECO:0000313" key="9">
    <source>
        <dbReference type="EMBL" id="ALU12002.1"/>
    </source>
</evidence>
<keyword evidence="2 6" id="KW-0963">Cytoplasm</keyword>
<sequence length="144" mass="16224">MPKDVLLTHEEFQCMQIFSDITGASPIDCIIDDKFNRVIALVRPEEVGKAIGRRGAKIKTLKELLKKDVEVVPFSENLEECIKNIFMPAKVESVKVNRTGKVKTVYVRIAEADKGIAIGKNGRNVHKARLILKRHFDIDNLVVV</sequence>
<keyword evidence="9" id="KW-0251">Elongation factor</keyword>
<feature type="domain" description="KH type-2" evidence="7">
    <location>
        <begin position="17"/>
        <end position="72"/>
    </location>
</feature>